<protein>
    <submittedName>
        <fullName evidence="2">Uncharacterized protein</fullName>
    </submittedName>
</protein>
<sequence>GSCGATVVPRNWNQEKSPQGLDAQQQTQSSQEEPLLHSSNPNLKAKPNKKKLFFFPLIPLLN</sequence>
<name>F4YFH6_CAMSI</name>
<evidence type="ECO:0000313" key="2">
    <source>
        <dbReference type="EMBL" id="AEC11037.1"/>
    </source>
</evidence>
<feature type="region of interest" description="Disordered" evidence="1">
    <location>
        <begin position="1"/>
        <end position="46"/>
    </location>
</feature>
<accession>F4YFH6</accession>
<organism evidence="2">
    <name type="scientific">Camellia sinensis</name>
    <name type="common">Tea plant</name>
    <name type="synonym">Thea sinensis</name>
    <dbReference type="NCBI Taxonomy" id="4442"/>
    <lineage>
        <taxon>Eukaryota</taxon>
        <taxon>Viridiplantae</taxon>
        <taxon>Streptophyta</taxon>
        <taxon>Embryophyta</taxon>
        <taxon>Tracheophyta</taxon>
        <taxon>Spermatophyta</taxon>
        <taxon>Magnoliopsida</taxon>
        <taxon>eudicotyledons</taxon>
        <taxon>Gunneridae</taxon>
        <taxon>Pentapetalae</taxon>
        <taxon>asterids</taxon>
        <taxon>Ericales</taxon>
        <taxon>Theaceae</taxon>
        <taxon>Camellia</taxon>
    </lineage>
</organism>
<dbReference type="AlphaFoldDB" id="F4YFH6"/>
<evidence type="ECO:0000256" key="1">
    <source>
        <dbReference type="SAM" id="MobiDB-lite"/>
    </source>
</evidence>
<proteinExistence type="evidence at transcript level"/>
<feature type="compositionally biased region" description="Polar residues" evidence="1">
    <location>
        <begin position="11"/>
        <end position="32"/>
    </location>
</feature>
<reference evidence="2" key="1">
    <citation type="journal article" date="2013" name="Appl. Biochem. Biotechnol.">
        <title>Analysis of dormant bud (Banjhi) specific transcriptome of tea (Camellia sinensis (L.) O. Kuntze) from cDNA library revealed dormancy-related genes.</title>
        <authorList>
            <person name="Thirugnanasambantham K."/>
            <person name="Prabu G."/>
            <person name="Palanisamy S."/>
            <person name="Chandrabose S.R."/>
            <person name="Mandal A.K."/>
        </authorList>
    </citation>
    <scope>NUCLEOTIDE SEQUENCE</scope>
</reference>
<feature type="non-terminal residue" evidence="2">
    <location>
        <position position="1"/>
    </location>
</feature>
<dbReference type="EMBL" id="HM003341">
    <property type="protein sequence ID" value="AEC11037.1"/>
    <property type="molecule type" value="mRNA"/>
</dbReference>